<gene>
    <name evidence="1" type="ORF">DPEC_G00298140</name>
</gene>
<evidence type="ECO:0000313" key="2">
    <source>
        <dbReference type="Proteomes" id="UP001157502"/>
    </source>
</evidence>
<evidence type="ECO:0000313" key="1">
    <source>
        <dbReference type="EMBL" id="KAJ7990228.1"/>
    </source>
</evidence>
<reference evidence="1" key="1">
    <citation type="submission" date="2021-05" db="EMBL/GenBank/DDBJ databases">
        <authorList>
            <person name="Pan Q."/>
            <person name="Jouanno E."/>
            <person name="Zahm M."/>
            <person name="Klopp C."/>
            <person name="Cabau C."/>
            <person name="Louis A."/>
            <person name="Berthelot C."/>
            <person name="Parey E."/>
            <person name="Roest Crollius H."/>
            <person name="Montfort J."/>
            <person name="Robinson-Rechavi M."/>
            <person name="Bouchez O."/>
            <person name="Lampietro C."/>
            <person name="Lopez Roques C."/>
            <person name="Donnadieu C."/>
            <person name="Postlethwait J."/>
            <person name="Bobe J."/>
            <person name="Dillon D."/>
            <person name="Chandos A."/>
            <person name="von Hippel F."/>
            <person name="Guiguen Y."/>
        </authorList>
    </citation>
    <scope>NUCLEOTIDE SEQUENCE</scope>
    <source>
        <strain evidence="1">YG-Jan2019</strain>
    </source>
</reference>
<organism evidence="1 2">
    <name type="scientific">Dallia pectoralis</name>
    <name type="common">Alaska blackfish</name>
    <dbReference type="NCBI Taxonomy" id="75939"/>
    <lineage>
        <taxon>Eukaryota</taxon>
        <taxon>Metazoa</taxon>
        <taxon>Chordata</taxon>
        <taxon>Craniata</taxon>
        <taxon>Vertebrata</taxon>
        <taxon>Euteleostomi</taxon>
        <taxon>Actinopterygii</taxon>
        <taxon>Neopterygii</taxon>
        <taxon>Teleostei</taxon>
        <taxon>Protacanthopterygii</taxon>
        <taxon>Esociformes</taxon>
        <taxon>Umbridae</taxon>
        <taxon>Dallia</taxon>
    </lineage>
</organism>
<dbReference type="Proteomes" id="UP001157502">
    <property type="component" value="Chromosome 28"/>
</dbReference>
<keyword evidence="2" id="KW-1185">Reference proteome</keyword>
<proteinExistence type="predicted"/>
<sequence>MNKIGINSVLVFLIIVSNVEGKGGVTIENDKAKLTCPGIGEWYKMVNDKDKYLNKNQSNYEIDLYDKDSYCCLYNHGGTSANYTFYITGCENCYKLNTTLVVVCIVGDLLFTGCFILIVYLWAKKRSQPGEPQKTTTH</sequence>
<dbReference type="EMBL" id="CM055755">
    <property type="protein sequence ID" value="KAJ7990228.1"/>
    <property type="molecule type" value="Genomic_DNA"/>
</dbReference>
<comment type="caution">
    <text evidence="1">The sequence shown here is derived from an EMBL/GenBank/DDBJ whole genome shotgun (WGS) entry which is preliminary data.</text>
</comment>
<protein>
    <submittedName>
        <fullName evidence="1">Uncharacterized protein</fullName>
    </submittedName>
</protein>
<accession>A0ACC2FFY3</accession>
<name>A0ACC2FFY3_DALPE</name>